<protein>
    <submittedName>
        <fullName evidence="7">ABC transporter substrate-binding protein</fullName>
    </submittedName>
</protein>
<comment type="similarity">
    <text evidence="2">Belongs to the bacterial solute-binding protein 8 family.</text>
</comment>
<dbReference type="AlphaFoldDB" id="A0A921SPH4"/>
<evidence type="ECO:0000259" key="6">
    <source>
        <dbReference type="PROSITE" id="PS50983"/>
    </source>
</evidence>
<dbReference type="InterPro" id="IPR002491">
    <property type="entry name" value="ABC_transptr_periplasmic_BD"/>
</dbReference>
<gene>
    <name evidence="7" type="ORF">K8V08_11820</name>
</gene>
<keyword evidence="3" id="KW-0813">Transport</keyword>
<comment type="caution">
    <text evidence="7">The sequence shown here is derived from an EMBL/GenBank/DDBJ whole genome shotgun (WGS) entry which is preliminary data.</text>
</comment>
<dbReference type="EMBL" id="DYUK01000260">
    <property type="protein sequence ID" value="HJG81086.1"/>
    <property type="molecule type" value="Genomic_DNA"/>
</dbReference>
<dbReference type="InterPro" id="IPR051313">
    <property type="entry name" value="Bact_iron-sidero_bind"/>
</dbReference>
<feature type="signal peptide" evidence="5">
    <location>
        <begin position="1"/>
        <end position="21"/>
    </location>
</feature>
<evidence type="ECO:0000256" key="5">
    <source>
        <dbReference type="SAM" id="SignalP"/>
    </source>
</evidence>
<dbReference type="PANTHER" id="PTHR30532:SF24">
    <property type="entry name" value="FERRIC ENTEROBACTIN-BINDING PERIPLASMIC PROTEIN FEPB"/>
    <property type="match status" value="1"/>
</dbReference>
<dbReference type="GO" id="GO:1901678">
    <property type="term" value="P:iron coordination entity transport"/>
    <property type="evidence" value="ECO:0007669"/>
    <property type="project" value="UniProtKB-ARBA"/>
</dbReference>
<dbReference type="Gene3D" id="3.40.50.1980">
    <property type="entry name" value="Nitrogenase molybdenum iron protein domain"/>
    <property type="match status" value="2"/>
</dbReference>
<accession>A0A921SPH4</accession>
<organism evidence="7 8">
    <name type="scientific">Brevibacterium senegalense</name>
    <dbReference type="NCBI Taxonomy" id="1033736"/>
    <lineage>
        <taxon>Bacteria</taxon>
        <taxon>Bacillati</taxon>
        <taxon>Actinomycetota</taxon>
        <taxon>Actinomycetes</taxon>
        <taxon>Micrococcales</taxon>
        <taxon>Brevibacteriaceae</taxon>
        <taxon>Brevibacterium</taxon>
    </lineage>
</organism>
<dbReference type="PROSITE" id="PS51257">
    <property type="entry name" value="PROKAR_LIPOPROTEIN"/>
    <property type="match status" value="1"/>
</dbReference>
<feature type="domain" description="Fe/B12 periplasmic-binding" evidence="6">
    <location>
        <begin position="61"/>
        <end position="341"/>
    </location>
</feature>
<reference evidence="7" key="2">
    <citation type="submission" date="2021-09" db="EMBL/GenBank/DDBJ databases">
        <authorList>
            <person name="Gilroy R."/>
        </authorList>
    </citation>
    <scope>NUCLEOTIDE SEQUENCE</scope>
    <source>
        <strain evidence="7">ChiGjej5B5-7349</strain>
    </source>
</reference>
<evidence type="ECO:0000313" key="8">
    <source>
        <dbReference type="Proteomes" id="UP000784435"/>
    </source>
</evidence>
<evidence type="ECO:0000256" key="2">
    <source>
        <dbReference type="ARBA" id="ARBA00008814"/>
    </source>
</evidence>
<proteinExistence type="inferred from homology"/>
<name>A0A921SPH4_9MICO</name>
<reference evidence="7" key="1">
    <citation type="journal article" date="2021" name="PeerJ">
        <title>Extensive microbial diversity within the chicken gut microbiome revealed by metagenomics and culture.</title>
        <authorList>
            <person name="Gilroy R."/>
            <person name="Ravi A."/>
            <person name="Getino M."/>
            <person name="Pursley I."/>
            <person name="Horton D.L."/>
            <person name="Alikhan N.F."/>
            <person name="Baker D."/>
            <person name="Gharbi K."/>
            <person name="Hall N."/>
            <person name="Watson M."/>
            <person name="Adriaenssens E.M."/>
            <person name="Foster-Nyarko E."/>
            <person name="Jarju S."/>
            <person name="Secka A."/>
            <person name="Antonio M."/>
            <person name="Oren A."/>
            <person name="Chaudhuri R.R."/>
            <person name="La Ragione R."/>
            <person name="Hildebrand F."/>
            <person name="Pallen M.J."/>
        </authorList>
    </citation>
    <scope>NUCLEOTIDE SEQUENCE</scope>
    <source>
        <strain evidence="7">ChiGjej5B5-7349</strain>
    </source>
</reference>
<dbReference type="GO" id="GO:0030288">
    <property type="term" value="C:outer membrane-bounded periplasmic space"/>
    <property type="evidence" value="ECO:0007669"/>
    <property type="project" value="TreeGrafter"/>
</dbReference>
<comment type="subcellular location">
    <subcellularLocation>
        <location evidence="1">Cell envelope</location>
    </subcellularLocation>
</comment>
<dbReference type="SUPFAM" id="SSF53807">
    <property type="entry name" value="Helical backbone' metal receptor"/>
    <property type="match status" value="1"/>
</dbReference>
<evidence type="ECO:0000256" key="3">
    <source>
        <dbReference type="ARBA" id="ARBA00022448"/>
    </source>
</evidence>
<evidence type="ECO:0000256" key="4">
    <source>
        <dbReference type="ARBA" id="ARBA00022729"/>
    </source>
</evidence>
<dbReference type="Proteomes" id="UP000784435">
    <property type="component" value="Unassembled WGS sequence"/>
</dbReference>
<dbReference type="PROSITE" id="PS50983">
    <property type="entry name" value="FE_B12_PBP"/>
    <property type="match status" value="1"/>
</dbReference>
<dbReference type="Pfam" id="PF01497">
    <property type="entry name" value="Peripla_BP_2"/>
    <property type="match status" value="1"/>
</dbReference>
<feature type="chain" id="PRO_5038701403" evidence="5">
    <location>
        <begin position="22"/>
        <end position="347"/>
    </location>
</feature>
<evidence type="ECO:0000256" key="1">
    <source>
        <dbReference type="ARBA" id="ARBA00004196"/>
    </source>
</evidence>
<keyword evidence="4 5" id="KW-0732">Signal</keyword>
<dbReference type="PANTHER" id="PTHR30532">
    <property type="entry name" value="IRON III DICITRATE-BINDING PERIPLASMIC PROTEIN"/>
    <property type="match status" value="1"/>
</dbReference>
<sequence length="347" mass="36717">MRTTRSALVAVTAATALVLSACGGGGAESGDDTSAASGVGAFPITVEHAFGETVIEEKPERVATVAWGNHEAALALGVVPVIMEAATYGDDDGNGILPWVEDEIEEMGAEMPDTYDFTDGIDFEAIAASEPDVILAGYSGITQEEYDTLSQIAPVVAYPETPWGTTWQETIAQDAKGLGLEKEGQALIEENEAILEEKVGDYEHLAGTSAMWAYADSQDTSTLGFFTVHDPRVQFLPEIGMEIPEAVTKASEGNEQFMGSESSETAADTFADVDVLIVAEDNDQKATLQDDPLLGKLPAVERDSVAWLPENAPEAAASNPSPLNIDTEYMDAYLELLDGAAAKATQD</sequence>
<evidence type="ECO:0000313" key="7">
    <source>
        <dbReference type="EMBL" id="HJG81086.1"/>
    </source>
</evidence>